<organism evidence="10 11">
    <name type="scientific">Thalassobacterium maritimum</name>
    <dbReference type="NCBI Taxonomy" id="3041265"/>
    <lineage>
        <taxon>Bacteria</taxon>
        <taxon>Pseudomonadati</taxon>
        <taxon>Verrucomicrobiota</taxon>
        <taxon>Opitutia</taxon>
        <taxon>Puniceicoccales</taxon>
        <taxon>Coraliomargaritaceae</taxon>
        <taxon>Thalassobacterium</taxon>
    </lineage>
</organism>
<dbReference type="Gene3D" id="3.30.450.20">
    <property type="entry name" value="PAS domain"/>
    <property type="match status" value="1"/>
</dbReference>
<keyword evidence="3 5" id="KW-0597">Phosphoprotein</keyword>
<dbReference type="SUPFAM" id="SSF52172">
    <property type="entry name" value="CheY-like"/>
    <property type="match status" value="2"/>
</dbReference>
<evidence type="ECO:0000259" key="9">
    <source>
        <dbReference type="PROSITE" id="PS50113"/>
    </source>
</evidence>
<dbReference type="Pfam" id="PF02518">
    <property type="entry name" value="HATPase_c"/>
    <property type="match status" value="1"/>
</dbReference>
<dbReference type="InterPro" id="IPR003661">
    <property type="entry name" value="HisK_dim/P_dom"/>
</dbReference>
<dbReference type="SUPFAM" id="SSF47384">
    <property type="entry name" value="Homodimeric domain of signal transducing histidine kinase"/>
    <property type="match status" value="1"/>
</dbReference>
<dbReference type="PROSITE" id="PS50109">
    <property type="entry name" value="HIS_KIN"/>
    <property type="match status" value="1"/>
</dbReference>
<dbReference type="PANTHER" id="PTHR45339">
    <property type="entry name" value="HYBRID SIGNAL TRANSDUCTION HISTIDINE KINASE J"/>
    <property type="match status" value="1"/>
</dbReference>
<keyword evidence="6" id="KW-0812">Transmembrane</keyword>
<name>A0ABU1AXH7_9BACT</name>
<dbReference type="SMART" id="SM00448">
    <property type="entry name" value="REC"/>
    <property type="match status" value="2"/>
</dbReference>
<keyword evidence="11" id="KW-1185">Reference proteome</keyword>
<dbReference type="PANTHER" id="PTHR45339:SF1">
    <property type="entry name" value="HYBRID SIGNAL TRANSDUCTION HISTIDINE KINASE J"/>
    <property type="match status" value="1"/>
</dbReference>
<evidence type="ECO:0000313" key="10">
    <source>
        <dbReference type="EMBL" id="MDQ8208857.1"/>
    </source>
</evidence>
<dbReference type="Gene3D" id="3.40.50.2300">
    <property type="match status" value="2"/>
</dbReference>
<comment type="caution">
    <text evidence="10">The sequence shown here is derived from an EMBL/GenBank/DDBJ whole genome shotgun (WGS) entry which is preliminary data.</text>
</comment>
<feature type="domain" description="Response regulatory" evidence="8">
    <location>
        <begin position="754"/>
        <end position="874"/>
    </location>
</feature>
<dbReference type="CDD" id="cd17546">
    <property type="entry name" value="REC_hyHK_CKI1_RcsC-like"/>
    <property type="match status" value="1"/>
</dbReference>
<feature type="transmembrane region" description="Helical" evidence="6">
    <location>
        <begin position="96"/>
        <end position="115"/>
    </location>
</feature>
<dbReference type="InterPro" id="IPR011006">
    <property type="entry name" value="CheY-like_superfamily"/>
</dbReference>
<dbReference type="EC" id="2.7.13.3" evidence="2"/>
<feature type="modified residue" description="4-aspartylphosphate" evidence="5">
    <location>
        <position position="803"/>
    </location>
</feature>
<dbReference type="InterPro" id="IPR000700">
    <property type="entry name" value="PAS-assoc_C"/>
</dbReference>
<dbReference type="InterPro" id="IPR013656">
    <property type="entry name" value="PAS_4"/>
</dbReference>
<evidence type="ECO:0000256" key="4">
    <source>
        <dbReference type="ARBA" id="ARBA00023012"/>
    </source>
</evidence>
<evidence type="ECO:0000256" key="1">
    <source>
        <dbReference type="ARBA" id="ARBA00000085"/>
    </source>
</evidence>
<feature type="transmembrane region" description="Helical" evidence="6">
    <location>
        <begin position="63"/>
        <end position="84"/>
    </location>
</feature>
<dbReference type="Gene3D" id="3.30.565.10">
    <property type="entry name" value="Histidine kinase-like ATPase, C-terminal domain"/>
    <property type="match status" value="1"/>
</dbReference>
<protein>
    <recommendedName>
        <fullName evidence="2">histidine kinase</fullName>
        <ecNumber evidence="2">2.7.13.3</ecNumber>
    </recommendedName>
</protein>
<evidence type="ECO:0000259" key="8">
    <source>
        <dbReference type="PROSITE" id="PS50110"/>
    </source>
</evidence>
<dbReference type="CDD" id="cd16922">
    <property type="entry name" value="HATPase_EvgS-ArcB-TorS-like"/>
    <property type="match status" value="1"/>
</dbReference>
<sequence>MSEKQCNRSERTQTLFAEQSQRIYVYTDRLFMKLMCFQWLAGVVAALVISPRTWAGSQASVHIHVWAAFFLGGLITAYPCWCAWKRPGATMTRHMIAVAQMLMGALLIHLSGGRIETHFHIFGSLAFIAFYRDPKVLLTGVLVTYLDHLIRGVYWPESIFGVLSAPIWRPLEHVAWVVFECWFLVRSIRLTHNEMCVSAERQAELELTNREIEARVTERTLELEQSQELAGQSERLLRTVLNVLPQGIAWTSREGQVQGSNQHFLADMQIDDQAAVGRMLNELPVADGHREHFEQLQASVLNEGREVSNVIRQGSGDAGEERWLALNLAPLRGDQGTVEGVLCSYLDVTNLKQAESAALESARLKSEFLANMSHEIRTPMNGVIGMVHHLLDTDLSEEQRDYAQTVKQSAESLLTILNDILDFSKIEAGKLEVEAVAIDLRDLLEETLGVMAEPAQSKGLELIGVMEPSMPRWIFGDPVRLRQVLINLLGNAIKFTSVGEVVLKLICSDLEGDKSLRFEVNDTGIGITPQVQSRLFQAFTQADGSTTREYGGTGLGLAICQRLIHLMDGEIGLDSQPGRGTSIWFEIPWHSLAGEAPVRTPQRNDLRGLRMLVVDDNQTNRDVLSIQLKNWGVDVHATASAREALELLEDETVPAFQAGILDMHMPDMDGLSLARNILNSPQLNRLPLIMLTSLASDVPRSELKAAGIMECLQKPVRQERFYNCLRALSGHIQPLEAANKPVVKHPAGAHLGYHVLLAEDNKVNQRVTQLQLKKLGCTVDVVENGKLAVESVAAGGYDLVLMDCQMPVMEGYEAARLIRAQERELGLRGGIHIIAVTAHAMEADRERCLSAGMNDYVTKPLLGPALQEALERFEASRGARDSAG</sequence>
<dbReference type="PROSITE" id="PS50113">
    <property type="entry name" value="PAC"/>
    <property type="match status" value="1"/>
</dbReference>
<feature type="transmembrane region" description="Helical" evidence="6">
    <location>
        <begin position="30"/>
        <end position="51"/>
    </location>
</feature>
<dbReference type="InterPro" id="IPR001789">
    <property type="entry name" value="Sig_transdc_resp-reg_receiver"/>
</dbReference>
<dbReference type="InterPro" id="IPR000014">
    <property type="entry name" value="PAS"/>
</dbReference>
<dbReference type="Proteomes" id="UP001225316">
    <property type="component" value="Unassembled WGS sequence"/>
</dbReference>
<evidence type="ECO:0000256" key="2">
    <source>
        <dbReference type="ARBA" id="ARBA00012438"/>
    </source>
</evidence>
<reference evidence="10 11" key="1">
    <citation type="submission" date="2023-04" db="EMBL/GenBank/DDBJ databases">
        <title>A novel bacteria isolated from coastal sediment.</title>
        <authorList>
            <person name="Liu X.-J."/>
            <person name="Du Z.-J."/>
        </authorList>
    </citation>
    <scope>NUCLEOTIDE SEQUENCE [LARGE SCALE GENOMIC DNA]</scope>
    <source>
        <strain evidence="10 11">SDUM461003</strain>
    </source>
</reference>
<dbReference type="InterPro" id="IPR036890">
    <property type="entry name" value="HATPase_C_sf"/>
</dbReference>
<dbReference type="SUPFAM" id="SSF55874">
    <property type="entry name" value="ATPase domain of HSP90 chaperone/DNA topoisomerase II/histidine kinase"/>
    <property type="match status" value="1"/>
</dbReference>
<proteinExistence type="predicted"/>
<feature type="modified residue" description="4-aspartylphosphate" evidence="5">
    <location>
        <position position="662"/>
    </location>
</feature>
<keyword evidence="6" id="KW-1133">Transmembrane helix</keyword>
<comment type="catalytic activity">
    <reaction evidence="1">
        <text>ATP + protein L-histidine = ADP + protein N-phospho-L-histidine.</text>
        <dbReference type="EC" id="2.7.13.3"/>
    </reaction>
</comment>
<feature type="domain" description="Response regulatory" evidence="8">
    <location>
        <begin position="610"/>
        <end position="729"/>
    </location>
</feature>
<dbReference type="RefSeq" id="WP_308951572.1">
    <property type="nucleotide sequence ID" value="NZ_JARXHW010000042.1"/>
</dbReference>
<dbReference type="CDD" id="cd00082">
    <property type="entry name" value="HisKA"/>
    <property type="match status" value="1"/>
</dbReference>
<keyword evidence="6" id="KW-0472">Membrane</keyword>
<dbReference type="InterPro" id="IPR035965">
    <property type="entry name" value="PAS-like_dom_sf"/>
</dbReference>
<dbReference type="PROSITE" id="PS50110">
    <property type="entry name" value="RESPONSE_REGULATORY"/>
    <property type="match status" value="2"/>
</dbReference>
<keyword evidence="4" id="KW-0902">Two-component regulatory system</keyword>
<gene>
    <name evidence="10" type="ORF">QEH52_15120</name>
</gene>
<dbReference type="InterPro" id="IPR003594">
    <property type="entry name" value="HATPase_dom"/>
</dbReference>
<dbReference type="Pfam" id="PF00512">
    <property type="entry name" value="HisKA"/>
    <property type="match status" value="1"/>
</dbReference>
<feature type="domain" description="PAC" evidence="9">
    <location>
        <begin position="305"/>
        <end position="360"/>
    </location>
</feature>
<dbReference type="InterPro" id="IPR005467">
    <property type="entry name" value="His_kinase_dom"/>
</dbReference>
<dbReference type="Pfam" id="PF08448">
    <property type="entry name" value="PAS_4"/>
    <property type="match status" value="1"/>
</dbReference>
<evidence type="ECO:0000313" key="11">
    <source>
        <dbReference type="Proteomes" id="UP001225316"/>
    </source>
</evidence>
<evidence type="ECO:0000256" key="6">
    <source>
        <dbReference type="SAM" id="Phobius"/>
    </source>
</evidence>
<feature type="domain" description="Histidine kinase" evidence="7">
    <location>
        <begin position="371"/>
        <end position="591"/>
    </location>
</feature>
<dbReference type="PRINTS" id="PR00344">
    <property type="entry name" value="BCTRLSENSOR"/>
</dbReference>
<dbReference type="EMBL" id="JARXHW010000042">
    <property type="protein sequence ID" value="MDQ8208857.1"/>
    <property type="molecule type" value="Genomic_DNA"/>
</dbReference>
<evidence type="ECO:0000256" key="5">
    <source>
        <dbReference type="PROSITE-ProRule" id="PRU00169"/>
    </source>
</evidence>
<dbReference type="SUPFAM" id="SSF55785">
    <property type="entry name" value="PYP-like sensor domain (PAS domain)"/>
    <property type="match status" value="1"/>
</dbReference>
<dbReference type="SMART" id="SM00388">
    <property type="entry name" value="HisKA"/>
    <property type="match status" value="1"/>
</dbReference>
<dbReference type="SMART" id="SM00387">
    <property type="entry name" value="HATPase_c"/>
    <property type="match status" value="1"/>
</dbReference>
<dbReference type="InterPro" id="IPR036097">
    <property type="entry name" value="HisK_dim/P_sf"/>
</dbReference>
<dbReference type="NCBIfam" id="TIGR00229">
    <property type="entry name" value="sensory_box"/>
    <property type="match status" value="1"/>
</dbReference>
<evidence type="ECO:0000256" key="3">
    <source>
        <dbReference type="ARBA" id="ARBA00022553"/>
    </source>
</evidence>
<accession>A0ABU1AXH7</accession>
<evidence type="ECO:0000259" key="7">
    <source>
        <dbReference type="PROSITE" id="PS50109"/>
    </source>
</evidence>
<dbReference type="Gene3D" id="1.10.287.130">
    <property type="match status" value="1"/>
</dbReference>
<dbReference type="InterPro" id="IPR004358">
    <property type="entry name" value="Sig_transdc_His_kin-like_C"/>
</dbReference>
<dbReference type="Pfam" id="PF00072">
    <property type="entry name" value="Response_reg"/>
    <property type="match status" value="2"/>
</dbReference>